<evidence type="ECO:0000259" key="5">
    <source>
        <dbReference type="Pfam" id="PF04542"/>
    </source>
</evidence>
<gene>
    <name evidence="7" type="ORF">SAMN04487906_3212</name>
</gene>
<evidence type="ECO:0000256" key="4">
    <source>
        <dbReference type="ARBA" id="ARBA00023163"/>
    </source>
</evidence>
<dbReference type="InterPro" id="IPR013325">
    <property type="entry name" value="RNA_pol_sigma_r2"/>
</dbReference>
<dbReference type="Pfam" id="PF08281">
    <property type="entry name" value="Sigma70_r4_2"/>
    <property type="match status" value="1"/>
</dbReference>
<dbReference type="Proteomes" id="UP000183209">
    <property type="component" value="Unassembled WGS sequence"/>
</dbReference>
<dbReference type="SUPFAM" id="SSF88946">
    <property type="entry name" value="Sigma2 domain of RNA polymerase sigma factors"/>
    <property type="match status" value="1"/>
</dbReference>
<dbReference type="CDD" id="cd06171">
    <property type="entry name" value="Sigma70_r4"/>
    <property type="match status" value="1"/>
</dbReference>
<evidence type="ECO:0000313" key="8">
    <source>
        <dbReference type="Proteomes" id="UP000183209"/>
    </source>
</evidence>
<evidence type="ECO:0000313" key="7">
    <source>
        <dbReference type="EMBL" id="SFT14518.1"/>
    </source>
</evidence>
<dbReference type="GO" id="GO:0006352">
    <property type="term" value="P:DNA-templated transcription initiation"/>
    <property type="evidence" value="ECO:0007669"/>
    <property type="project" value="InterPro"/>
</dbReference>
<dbReference type="SUPFAM" id="SSF88659">
    <property type="entry name" value="Sigma3 and sigma4 domains of RNA polymerase sigma factors"/>
    <property type="match status" value="1"/>
</dbReference>
<dbReference type="AlphaFoldDB" id="A0A1I6VLC4"/>
<protein>
    <submittedName>
        <fullName evidence="7">RNA polymerase sigma-70 factor, ECF subfamily</fullName>
    </submittedName>
</protein>
<keyword evidence="2" id="KW-0805">Transcription regulation</keyword>
<dbReference type="Gene3D" id="1.10.10.10">
    <property type="entry name" value="Winged helix-like DNA-binding domain superfamily/Winged helix DNA-binding domain"/>
    <property type="match status" value="1"/>
</dbReference>
<feature type="domain" description="RNA polymerase sigma factor 70 region 4 type 2" evidence="6">
    <location>
        <begin position="123"/>
        <end position="173"/>
    </location>
</feature>
<dbReference type="InterPro" id="IPR014284">
    <property type="entry name" value="RNA_pol_sigma-70_dom"/>
</dbReference>
<dbReference type="NCBIfam" id="TIGR02937">
    <property type="entry name" value="sigma70-ECF"/>
    <property type="match status" value="1"/>
</dbReference>
<accession>A0A1I6VLC4</accession>
<organism evidence="7 8">
    <name type="scientific">Zhouia amylolytica</name>
    <dbReference type="NCBI Taxonomy" id="376730"/>
    <lineage>
        <taxon>Bacteria</taxon>
        <taxon>Pseudomonadati</taxon>
        <taxon>Bacteroidota</taxon>
        <taxon>Flavobacteriia</taxon>
        <taxon>Flavobacteriales</taxon>
        <taxon>Flavobacteriaceae</taxon>
        <taxon>Zhouia</taxon>
    </lineage>
</organism>
<dbReference type="InterPro" id="IPR013324">
    <property type="entry name" value="RNA_pol_sigma_r3/r4-like"/>
</dbReference>
<dbReference type="EMBL" id="FPAG01000010">
    <property type="protein sequence ID" value="SFT14518.1"/>
    <property type="molecule type" value="Genomic_DNA"/>
</dbReference>
<evidence type="ECO:0000256" key="1">
    <source>
        <dbReference type="ARBA" id="ARBA00010641"/>
    </source>
</evidence>
<dbReference type="PANTHER" id="PTHR43133">
    <property type="entry name" value="RNA POLYMERASE ECF-TYPE SIGMA FACTO"/>
    <property type="match status" value="1"/>
</dbReference>
<dbReference type="PANTHER" id="PTHR43133:SF46">
    <property type="entry name" value="RNA POLYMERASE SIGMA-70 FACTOR ECF SUBFAMILY"/>
    <property type="match status" value="1"/>
</dbReference>
<keyword evidence="4" id="KW-0804">Transcription</keyword>
<evidence type="ECO:0000256" key="3">
    <source>
        <dbReference type="ARBA" id="ARBA00023082"/>
    </source>
</evidence>
<dbReference type="GO" id="GO:0016987">
    <property type="term" value="F:sigma factor activity"/>
    <property type="evidence" value="ECO:0007669"/>
    <property type="project" value="UniProtKB-KW"/>
</dbReference>
<dbReference type="InterPro" id="IPR039425">
    <property type="entry name" value="RNA_pol_sigma-70-like"/>
</dbReference>
<dbReference type="Gene3D" id="1.10.1740.10">
    <property type="match status" value="1"/>
</dbReference>
<evidence type="ECO:0000256" key="2">
    <source>
        <dbReference type="ARBA" id="ARBA00023015"/>
    </source>
</evidence>
<dbReference type="Pfam" id="PF04542">
    <property type="entry name" value="Sigma70_r2"/>
    <property type="match status" value="1"/>
</dbReference>
<dbReference type="InterPro" id="IPR036388">
    <property type="entry name" value="WH-like_DNA-bd_sf"/>
</dbReference>
<dbReference type="OrthoDB" id="1100095at2"/>
<keyword evidence="3" id="KW-0731">Sigma factor</keyword>
<dbReference type="InterPro" id="IPR013249">
    <property type="entry name" value="RNA_pol_sigma70_r4_t2"/>
</dbReference>
<evidence type="ECO:0000259" key="6">
    <source>
        <dbReference type="Pfam" id="PF08281"/>
    </source>
</evidence>
<comment type="similarity">
    <text evidence="1">Belongs to the sigma-70 factor family. ECF subfamily.</text>
</comment>
<dbReference type="GO" id="GO:0003677">
    <property type="term" value="F:DNA binding"/>
    <property type="evidence" value="ECO:0007669"/>
    <property type="project" value="InterPro"/>
</dbReference>
<reference evidence="7 8" key="1">
    <citation type="submission" date="2016-10" db="EMBL/GenBank/DDBJ databases">
        <authorList>
            <person name="de Groot N.N."/>
        </authorList>
    </citation>
    <scope>NUCLEOTIDE SEQUENCE [LARGE SCALE GENOMIC DNA]</scope>
    <source>
        <strain evidence="7 8">CGMCC 1.6114</strain>
    </source>
</reference>
<sequence>MNKEFSNPEILKRELEKGNQRALTFLIDTYHQPLCVYIYSLSNDYEGAQDIVQNVFIKVWTDRQKLGRVKSLKNFLYKSVYNGFIDQWRKDKRMLAIESKHLENLNEIIEDSNEDLLKIKIAMVRHEIDNLPEKCKETFLLSKQEGLTNIEIANFMNVSIRTVESQINKAYRLLKQRLSSADVVLKIFAVLSTLIYS</sequence>
<feature type="domain" description="RNA polymerase sigma-70 region 2" evidence="5">
    <location>
        <begin position="26"/>
        <end position="93"/>
    </location>
</feature>
<dbReference type="RefSeq" id="WP_074980107.1">
    <property type="nucleotide sequence ID" value="NZ_FPAG01000010.1"/>
</dbReference>
<proteinExistence type="inferred from homology"/>
<name>A0A1I6VLC4_9FLAO</name>
<dbReference type="InterPro" id="IPR007627">
    <property type="entry name" value="RNA_pol_sigma70_r2"/>
</dbReference>